<gene>
    <name evidence="15" type="ORF">C9I82_008</name>
</gene>
<evidence type="ECO:0000256" key="12">
    <source>
        <dbReference type="ARBA" id="ARBA00031051"/>
    </source>
</evidence>
<comment type="subunit">
    <text evidence="6 13">Homotetramer.</text>
</comment>
<evidence type="ECO:0000256" key="13">
    <source>
        <dbReference type="PIRNR" id="PIRNR006118"/>
    </source>
</evidence>
<dbReference type="GO" id="GO:0008781">
    <property type="term" value="F:N-acylneuraminate cytidylyltransferase activity"/>
    <property type="evidence" value="ECO:0007669"/>
    <property type="project" value="TreeGrafter"/>
</dbReference>
<evidence type="ECO:0000256" key="6">
    <source>
        <dbReference type="ARBA" id="ARBA00011881"/>
    </source>
</evidence>
<evidence type="ECO:0000256" key="14">
    <source>
        <dbReference type="PIRSR" id="PIRSR006118-2"/>
    </source>
</evidence>
<dbReference type="KEGG" id="ppet:C9I82_008"/>
<keyword evidence="9 13" id="KW-0479">Metal-binding</keyword>
<dbReference type="InterPro" id="IPR036412">
    <property type="entry name" value="HAD-like_sf"/>
</dbReference>
<evidence type="ECO:0000313" key="15">
    <source>
        <dbReference type="EMBL" id="AXN01990.1"/>
    </source>
</evidence>
<dbReference type="Proteomes" id="UP000256856">
    <property type="component" value="Chromosome"/>
</dbReference>
<dbReference type="UniPathway" id="UPA00357">
    <property type="reaction ID" value="UER00475"/>
</dbReference>
<comment type="pathway">
    <text evidence="4 13">Carbohydrate biosynthesis; 3-deoxy-D-manno-octulosonate biosynthesis; 3-deoxy-D-manno-octulosonate from D-ribulose 5-phosphate: step 3/3.</text>
</comment>
<evidence type="ECO:0000256" key="2">
    <source>
        <dbReference type="ARBA" id="ARBA00001946"/>
    </source>
</evidence>
<comment type="similarity">
    <text evidence="5 13">Belongs to the KdsC family.</text>
</comment>
<evidence type="ECO:0000256" key="10">
    <source>
        <dbReference type="ARBA" id="ARBA00022801"/>
    </source>
</evidence>
<dbReference type="UniPathway" id="UPA00030"/>
<dbReference type="InterPro" id="IPR050793">
    <property type="entry name" value="CMP-NeuNAc_synthase"/>
</dbReference>
<organism evidence="15 16">
    <name type="scientific">Candidatus Purcelliella pentastirinorum</name>
    <dbReference type="NCBI Taxonomy" id="472834"/>
    <lineage>
        <taxon>Bacteria</taxon>
        <taxon>Pseudomonadati</taxon>
        <taxon>Pseudomonadota</taxon>
        <taxon>Gammaproteobacteria</taxon>
        <taxon>Enterobacterales</taxon>
        <taxon>Enterobacteriaceae</taxon>
        <taxon>Candidatus Purcelliella</taxon>
    </lineage>
</organism>
<dbReference type="GO" id="GO:0046872">
    <property type="term" value="F:metal ion binding"/>
    <property type="evidence" value="ECO:0007669"/>
    <property type="project" value="UniProtKB-UniRule"/>
</dbReference>
<proteinExistence type="inferred from homology"/>
<keyword evidence="16" id="KW-1185">Reference proteome</keyword>
<feature type="binding site" evidence="14">
    <location>
        <position position="133"/>
    </location>
    <ligand>
        <name>Mg(2+)</name>
        <dbReference type="ChEBI" id="CHEBI:18420"/>
    </ligand>
</feature>
<dbReference type="Pfam" id="PF08282">
    <property type="entry name" value="Hydrolase_3"/>
    <property type="match status" value="1"/>
</dbReference>
<dbReference type="NCBIfam" id="NF007019">
    <property type="entry name" value="PRK09484.1"/>
    <property type="match status" value="1"/>
</dbReference>
<dbReference type="FunFam" id="3.40.50.1000:FF:000029">
    <property type="entry name" value="3-deoxy-D-manno-octulosonate 8-phosphate phosphatase KdsC"/>
    <property type="match status" value="1"/>
</dbReference>
<dbReference type="SFLD" id="SFLDG01136">
    <property type="entry name" value="C1.6:_Phosphoserine_Phosphatas"/>
    <property type="match status" value="1"/>
</dbReference>
<dbReference type="GO" id="GO:0019143">
    <property type="term" value="F:3-deoxy-manno-octulosonate-8-phosphatase activity"/>
    <property type="evidence" value="ECO:0007669"/>
    <property type="project" value="UniProtKB-UniRule"/>
</dbReference>
<evidence type="ECO:0000256" key="7">
    <source>
        <dbReference type="ARBA" id="ARBA00013066"/>
    </source>
</evidence>
<evidence type="ECO:0000256" key="11">
    <source>
        <dbReference type="ARBA" id="ARBA00022842"/>
    </source>
</evidence>
<dbReference type="Gene3D" id="3.40.50.1000">
    <property type="entry name" value="HAD superfamily/HAD-like"/>
    <property type="match status" value="1"/>
</dbReference>
<keyword evidence="13" id="KW-0448">Lipopolysaccharide biosynthesis</keyword>
<evidence type="ECO:0000256" key="1">
    <source>
        <dbReference type="ARBA" id="ARBA00000898"/>
    </source>
</evidence>
<feature type="binding site" evidence="14">
    <location>
        <position position="40"/>
    </location>
    <ligand>
        <name>Mg(2+)</name>
        <dbReference type="ChEBI" id="CHEBI:18420"/>
    </ligand>
</feature>
<dbReference type="PANTHER" id="PTHR21485:SF3">
    <property type="entry name" value="N-ACYLNEURAMINATE CYTIDYLYLTRANSFERASE"/>
    <property type="match status" value="1"/>
</dbReference>
<evidence type="ECO:0000256" key="9">
    <source>
        <dbReference type="ARBA" id="ARBA00022723"/>
    </source>
</evidence>
<dbReference type="SFLD" id="SFLDG01138">
    <property type="entry name" value="C1.6.2:_Deoxy-d-mannose-octulo"/>
    <property type="match status" value="1"/>
</dbReference>
<protein>
    <recommendedName>
        <fullName evidence="8 13">3-deoxy-D-manno-octulosonate 8-phosphate phosphatase KdsC</fullName>
        <ecNumber evidence="7 13">3.1.3.45</ecNumber>
    </recommendedName>
    <alternativeName>
        <fullName evidence="12 13">KDO 8-P phosphatase</fullName>
    </alternativeName>
</protein>
<dbReference type="AlphaFoldDB" id="A0A346DZ35"/>
<dbReference type="NCBIfam" id="TIGR01670">
    <property type="entry name" value="KdsC-phosphatas"/>
    <property type="match status" value="1"/>
</dbReference>
<dbReference type="SFLD" id="SFLDS00003">
    <property type="entry name" value="Haloacid_Dehalogenase"/>
    <property type="match status" value="1"/>
</dbReference>
<comment type="cofactor">
    <cofactor evidence="2 13 14">
        <name>Mg(2+)</name>
        <dbReference type="ChEBI" id="CHEBI:18420"/>
    </cofactor>
</comment>
<keyword evidence="11 13" id="KW-0460">Magnesium</keyword>
<comment type="function">
    <text evidence="13">Catalyzes the hydrolysis of 3-deoxy-D-manno-octulosonate 8-phosphate (KDO 8-P) to 3-deoxy-D-manno-octulosonate (KDO) and inorganic phosphate.</text>
</comment>
<feature type="binding site" evidence="14">
    <location>
        <position position="42"/>
    </location>
    <ligand>
        <name>substrate</name>
    </ligand>
</feature>
<name>A0A346DZ35_9ENTR</name>
<dbReference type="SUPFAM" id="SSF56784">
    <property type="entry name" value="HAD-like"/>
    <property type="match status" value="1"/>
</dbReference>
<dbReference type="EMBL" id="CP028374">
    <property type="protein sequence ID" value="AXN01990.1"/>
    <property type="molecule type" value="Genomic_DNA"/>
</dbReference>
<reference evidence="15 16" key="1">
    <citation type="submission" date="2018-03" db="EMBL/GenBank/DDBJ databases">
        <title>A parallel universe: an anciently diverged bacterial symbiosis in a Hawaiian planthopper (Hemiptera: Cixiidae) reveals rearranged nutritional responsibilities.</title>
        <authorList>
            <person name="Bennett G."/>
            <person name="Mao M."/>
        </authorList>
    </citation>
    <scope>NUCLEOTIDE SEQUENCE [LARGE SCALE GENOMIC DNA]</scope>
    <source>
        <strain evidence="15 16">OLIH</strain>
    </source>
</reference>
<comment type="catalytic activity">
    <reaction evidence="1 13">
        <text>3-deoxy-alpha-D-manno-2-octulosonate-8-phosphate + H2O = 3-deoxy-alpha-D-manno-oct-2-ulosonate + phosphate</text>
        <dbReference type="Rhea" id="RHEA:11500"/>
        <dbReference type="ChEBI" id="CHEBI:15377"/>
        <dbReference type="ChEBI" id="CHEBI:43474"/>
        <dbReference type="ChEBI" id="CHEBI:85985"/>
        <dbReference type="ChEBI" id="CHEBI:85986"/>
        <dbReference type="EC" id="3.1.3.45"/>
    </reaction>
</comment>
<dbReference type="EC" id="3.1.3.45" evidence="7 13"/>
<sequence>MLKRGKQNMFLKNKYKQTYYGKINKKILDKAKIIKLLICDIDGVMTNGLIYLDEKGKETNAFYARDGYGIKILLSFSIKVAVITGRNTKLIEDRCKILGIKYIYQGQSNKIKALKDLIKKTNISYNKIAYIGDDIIDWPVMNLVGLSVAVSNAHPFILKKAQYITNNKGGKGAVREICDLILIAKNKINYNKFNYKKNNLI</sequence>
<evidence type="ECO:0000256" key="4">
    <source>
        <dbReference type="ARBA" id="ARBA00004807"/>
    </source>
</evidence>
<accession>A0A346DZ35</accession>
<keyword evidence="10 13" id="KW-0378">Hydrolase</keyword>
<dbReference type="InterPro" id="IPR010023">
    <property type="entry name" value="KdsC_fam"/>
</dbReference>
<evidence type="ECO:0000313" key="16">
    <source>
        <dbReference type="Proteomes" id="UP000256856"/>
    </source>
</evidence>
<dbReference type="CDD" id="cd01630">
    <property type="entry name" value="HAD_KDO-like"/>
    <property type="match status" value="1"/>
</dbReference>
<dbReference type="InterPro" id="IPR023214">
    <property type="entry name" value="HAD_sf"/>
</dbReference>
<dbReference type="PIRSF" id="PIRSF006118">
    <property type="entry name" value="KDO8-P_Ptase"/>
    <property type="match status" value="1"/>
</dbReference>
<evidence type="ECO:0000256" key="8">
    <source>
        <dbReference type="ARBA" id="ARBA00020092"/>
    </source>
</evidence>
<dbReference type="GO" id="GO:0009103">
    <property type="term" value="P:lipopolysaccharide biosynthetic process"/>
    <property type="evidence" value="ECO:0007669"/>
    <property type="project" value="UniProtKB-UniRule"/>
</dbReference>
<comment type="pathway">
    <text evidence="3 13">Bacterial outer membrane biogenesis; lipopolysaccharide biosynthesis.</text>
</comment>
<dbReference type="PANTHER" id="PTHR21485">
    <property type="entry name" value="HAD SUPERFAMILY MEMBERS CMAS AND KDSC"/>
    <property type="match status" value="1"/>
</dbReference>
<evidence type="ECO:0000256" key="3">
    <source>
        <dbReference type="ARBA" id="ARBA00004756"/>
    </source>
</evidence>
<evidence type="ECO:0000256" key="5">
    <source>
        <dbReference type="ARBA" id="ARBA00005893"/>
    </source>
</evidence>